<dbReference type="Proteomes" id="UP000007431">
    <property type="component" value="Unassembled WGS sequence"/>
</dbReference>
<dbReference type="AlphaFoldDB" id="D8PX63"/>
<organism evidence="5">
    <name type="scientific">Schizophyllum commune (strain H4-8 / FGSC 9210)</name>
    <name type="common">Split gill fungus</name>
    <dbReference type="NCBI Taxonomy" id="578458"/>
    <lineage>
        <taxon>Eukaryota</taxon>
        <taxon>Fungi</taxon>
        <taxon>Dikarya</taxon>
        <taxon>Basidiomycota</taxon>
        <taxon>Agaricomycotina</taxon>
        <taxon>Agaricomycetes</taxon>
        <taxon>Agaricomycetidae</taxon>
        <taxon>Agaricales</taxon>
        <taxon>Schizophyllaceae</taxon>
        <taxon>Schizophyllum</taxon>
    </lineage>
</organism>
<dbReference type="InParanoid" id="D8PX63"/>
<dbReference type="InterPro" id="IPR012981">
    <property type="entry name" value="PIH1_N"/>
</dbReference>
<dbReference type="eggNOG" id="KOG4356">
    <property type="taxonomic scope" value="Eukaryota"/>
</dbReference>
<comment type="similarity">
    <text evidence="1">Belongs to the PIH1 family.</text>
</comment>
<feature type="compositionally biased region" description="Polar residues" evidence="2">
    <location>
        <begin position="161"/>
        <end position="173"/>
    </location>
</feature>
<name>D8PX63_SCHCM</name>
<sequence length="325" mass="35037">MPIKTITPKAHFVAKTTVVSPPAVEPALLPTSTTATPFPASRKVFVNIAYSEHIPAPPNDVPLNHPAWNLPLIVSEPRLDKDKAGKDSTVVDAIFSNTVKTRVLTDPEFKLAVIETVLQHLESLPKHRGLILSRQISQPNIASKGKLEPRKVNVPDPTPKASPSKSEIVTSANAASSTAPKSILKNSAAPLQNSAASSKPLIEEISSSEAPASKEDVPAAALQKLTYTYHRALTDEKVQNIVTIRLPQGVLTNETLKHTTLDVEPHRIIFALPGCQTLDITIPMSSGKAPAKDPIAMQLARAAPIDIQAVRAEWRVRDGVVRVIF</sequence>
<dbReference type="EMBL" id="GL377304">
    <property type="protein sequence ID" value="EFI99613.1"/>
    <property type="molecule type" value="Genomic_DNA"/>
</dbReference>
<evidence type="ECO:0000313" key="4">
    <source>
        <dbReference type="EMBL" id="EFI99613.1"/>
    </source>
</evidence>
<dbReference type="GO" id="GO:0097255">
    <property type="term" value="C:R2TP complex"/>
    <property type="evidence" value="ECO:0007669"/>
    <property type="project" value="TreeGrafter"/>
</dbReference>
<dbReference type="STRING" id="578458.D8PX63"/>
<evidence type="ECO:0000259" key="3">
    <source>
        <dbReference type="Pfam" id="PF08190"/>
    </source>
</evidence>
<dbReference type="KEGG" id="scm:SCHCO_02615839"/>
<dbReference type="GO" id="GO:0000492">
    <property type="term" value="P:box C/D snoRNP assembly"/>
    <property type="evidence" value="ECO:0007669"/>
    <property type="project" value="TreeGrafter"/>
</dbReference>
<dbReference type="PANTHER" id="PTHR22997:SF0">
    <property type="entry name" value="PIH1 DOMAIN-CONTAINING PROTEIN 1"/>
    <property type="match status" value="1"/>
</dbReference>
<dbReference type="GO" id="GO:1990904">
    <property type="term" value="C:ribonucleoprotein complex"/>
    <property type="evidence" value="ECO:0007669"/>
    <property type="project" value="TreeGrafter"/>
</dbReference>
<protein>
    <recommendedName>
        <fullName evidence="3">PIH1 N-terminal domain-containing protein</fullName>
    </recommendedName>
</protein>
<dbReference type="VEuPathDB" id="FungiDB:SCHCODRAFT_02615839"/>
<dbReference type="PANTHER" id="PTHR22997">
    <property type="entry name" value="PIH1 DOMAIN-CONTAINING PROTEIN 1"/>
    <property type="match status" value="1"/>
</dbReference>
<feature type="region of interest" description="Disordered" evidence="2">
    <location>
        <begin position="142"/>
        <end position="173"/>
    </location>
</feature>
<accession>D8PX63</accession>
<dbReference type="GO" id="GO:0006364">
    <property type="term" value="P:rRNA processing"/>
    <property type="evidence" value="ECO:0007669"/>
    <property type="project" value="TreeGrafter"/>
</dbReference>
<gene>
    <name evidence="4" type="ORF">SCHCODRAFT_256568</name>
</gene>
<proteinExistence type="inferred from homology"/>
<dbReference type="OrthoDB" id="5135119at2759"/>
<dbReference type="RefSeq" id="XP_003034516.1">
    <property type="nucleotide sequence ID" value="XM_003034470.1"/>
</dbReference>
<evidence type="ECO:0000313" key="5">
    <source>
        <dbReference type="Proteomes" id="UP000007431"/>
    </source>
</evidence>
<dbReference type="GeneID" id="9585638"/>
<keyword evidence="5" id="KW-1185">Reference proteome</keyword>
<dbReference type="GO" id="GO:0005737">
    <property type="term" value="C:cytoplasm"/>
    <property type="evidence" value="ECO:0007669"/>
    <property type="project" value="TreeGrafter"/>
</dbReference>
<evidence type="ECO:0000256" key="2">
    <source>
        <dbReference type="SAM" id="MobiDB-lite"/>
    </source>
</evidence>
<dbReference type="Pfam" id="PF08190">
    <property type="entry name" value="PIH1"/>
    <property type="match status" value="1"/>
</dbReference>
<dbReference type="HOGENOM" id="CLU_050239_0_0_1"/>
<feature type="domain" description="PIH1 N-terminal" evidence="3">
    <location>
        <begin position="40"/>
        <end position="157"/>
    </location>
</feature>
<dbReference type="InterPro" id="IPR050734">
    <property type="entry name" value="PIH1/Kintoun_subfamily"/>
</dbReference>
<reference evidence="4 5" key="1">
    <citation type="journal article" date="2010" name="Nat. Biotechnol.">
        <title>Genome sequence of the model mushroom Schizophyllum commune.</title>
        <authorList>
            <person name="Ohm R.A."/>
            <person name="de Jong J.F."/>
            <person name="Lugones L.G."/>
            <person name="Aerts A."/>
            <person name="Kothe E."/>
            <person name="Stajich J.E."/>
            <person name="de Vries R.P."/>
            <person name="Record E."/>
            <person name="Levasseur A."/>
            <person name="Baker S.E."/>
            <person name="Bartholomew K.A."/>
            <person name="Coutinho P.M."/>
            <person name="Erdmann S."/>
            <person name="Fowler T.J."/>
            <person name="Gathman A.C."/>
            <person name="Lombard V."/>
            <person name="Henrissat B."/>
            <person name="Knabe N."/>
            <person name="Kuees U."/>
            <person name="Lilly W.W."/>
            <person name="Lindquist E."/>
            <person name="Lucas S."/>
            <person name="Magnuson J.K."/>
            <person name="Piumi F."/>
            <person name="Raudaskoski M."/>
            <person name="Salamov A."/>
            <person name="Schmutz J."/>
            <person name="Schwarze F.W.M.R."/>
            <person name="vanKuyk P.A."/>
            <person name="Horton J.S."/>
            <person name="Grigoriev I.V."/>
            <person name="Woesten H.A.B."/>
        </authorList>
    </citation>
    <scope>NUCLEOTIDE SEQUENCE [LARGE SCALE GENOMIC DNA]</scope>
    <source>
        <strain evidence="5">H4-8 / FGSC 9210</strain>
    </source>
</reference>
<dbReference type="OMA" id="FQRIEAQ"/>
<evidence type="ECO:0000256" key="1">
    <source>
        <dbReference type="ARBA" id="ARBA00008511"/>
    </source>
</evidence>